<accession>A0A844ZP43</accession>
<dbReference type="Pfam" id="PF00107">
    <property type="entry name" value="ADH_zinc_N"/>
    <property type="match status" value="1"/>
</dbReference>
<dbReference type="PANTHER" id="PTHR43350:SF2">
    <property type="entry name" value="GROES-LIKE ZINC-BINDING ALCOHOL DEHYDROGENASE FAMILY PROTEIN"/>
    <property type="match status" value="1"/>
</dbReference>
<dbReference type="InterPro" id="IPR002328">
    <property type="entry name" value="ADH_Zn_CS"/>
</dbReference>
<dbReference type="SUPFAM" id="SSF51735">
    <property type="entry name" value="NAD(P)-binding Rossmann-fold domains"/>
    <property type="match status" value="1"/>
</dbReference>
<dbReference type="Gene3D" id="3.90.180.10">
    <property type="entry name" value="Medium-chain alcohol dehydrogenases, catalytic domain"/>
    <property type="match status" value="1"/>
</dbReference>
<dbReference type="InterPro" id="IPR011032">
    <property type="entry name" value="GroES-like_sf"/>
</dbReference>
<name>A0A844ZP43_9SPHN</name>
<keyword evidence="9" id="KW-1185">Reference proteome</keyword>
<dbReference type="Proteomes" id="UP000435243">
    <property type="component" value="Unassembled WGS sequence"/>
</dbReference>
<keyword evidence="3 6" id="KW-0479">Metal-binding</keyword>
<dbReference type="OrthoDB" id="9770544at2"/>
<dbReference type="GO" id="GO:0008270">
    <property type="term" value="F:zinc ion binding"/>
    <property type="evidence" value="ECO:0007669"/>
    <property type="project" value="InterPro"/>
</dbReference>
<dbReference type="RefSeq" id="WP_160591219.1">
    <property type="nucleotide sequence ID" value="NZ_BAAAFP010000003.1"/>
</dbReference>
<dbReference type="PROSITE" id="PS00059">
    <property type="entry name" value="ADH_ZINC"/>
    <property type="match status" value="1"/>
</dbReference>
<evidence type="ECO:0000256" key="3">
    <source>
        <dbReference type="ARBA" id="ARBA00022723"/>
    </source>
</evidence>
<dbReference type="SMART" id="SM00829">
    <property type="entry name" value="PKS_ER"/>
    <property type="match status" value="1"/>
</dbReference>
<dbReference type="GO" id="GO:0016616">
    <property type="term" value="F:oxidoreductase activity, acting on the CH-OH group of donors, NAD or NADP as acceptor"/>
    <property type="evidence" value="ECO:0007669"/>
    <property type="project" value="UniProtKB-ARBA"/>
</dbReference>
<dbReference type="InterPro" id="IPR020843">
    <property type="entry name" value="ER"/>
</dbReference>
<dbReference type="Gene3D" id="3.40.50.720">
    <property type="entry name" value="NAD(P)-binding Rossmann-like Domain"/>
    <property type="match status" value="1"/>
</dbReference>
<sequence length="372" mass="38701">MTTQARAAICQGPGKDFTLEHVQLDDLRGDEILVRMVASGICHTDMAVRDRQLPTPLPAVLGHEGAGIVEAVGSNVTSVAAGDRVLMSFNSCGHCPSCDVSAPTYCYNFFPHNFAGARADGSATITQGGETVSGNFFGQSSFASHAIAHQRNVVKIPDSASDIPLERLAPIGCGLMTGAGAVLRSMDVRAGMPIAIFGVGTVGLAAVMAAKIAGANPIIAVDMHDSRLDLAKELGATHTISARGDAMGQIAQLVPQGLAYAFDTTGVKKVIEGVFPLIAPKGILGLVGASAPTDDLVLNESSLMGGGKRVIGILGGDSDVGAFLCELIAYHARGEFPFDRLIRYFPFEKINEAIEASESGEVVKPVLRISAE</sequence>
<dbReference type="PANTHER" id="PTHR43350">
    <property type="entry name" value="NAD-DEPENDENT ALCOHOL DEHYDROGENASE"/>
    <property type="match status" value="1"/>
</dbReference>
<dbReference type="InterPro" id="IPR013149">
    <property type="entry name" value="ADH-like_C"/>
</dbReference>
<evidence type="ECO:0000256" key="2">
    <source>
        <dbReference type="ARBA" id="ARBA00008072"/>
    </source>
</evidence>
<comment type="cofactor">
    <cofactor evidence="1 6">
        <name>Zn(2+)</name>
        <dbReference type="ChEBI" id="CHEBI:29105"/>
    </cofactor>
</comment>
<dbReference type="Pfam" id="PF08240">
    <property type="entry name" value="ADH_N"/>
    <property type="match status" value="1"/>
</dbReference>
<comment type="caution">
    <text evidence="8">The sequence shown here is derived from an EMBL/GenBank/DDBJ whole genome shotgun (WGS) entry which is preliminary data.</text>
</comment>
<evidence type="ECO:0000256" key="1">
    <source>
        <dbReference type="ARBA" id="ARBA00001947"/>
    </source>
</evidence>
<evidence type="ECO:0000313" key="9">
    <source>
        <dbReference type="Proteomes" id="UP000435243"/>
    </source>
</evidence>
<gene>
    <name evidence="8" type="ORF">GRI32_08510</name>
</gene>
<dbReference type="EMBL" id="WTYY01000004">
    <property type="protein sequence ID" value="MXO88780.1"/>
    <property type="molecule type" value="Genomic_DNA"/>
</dbReference>
<evidence type="ECO:0000256" key="4">
    <source>
        <dbReference type="ARBA" id="ARBA00022833"/>
    </source>
</evidence>
<dbReference type="SUPFAM" id="SSF50129">
    <property type="entry name" value="GroES-like"/>
    <property type="match status" value="1"/>
</dbReference>
<evidence type="ECO:0000256" key="5">
    <source>
        <dbReference type="ARBA" id="ARBA00023002"/>
    </source>
</evidence>
<dbReference type="AlphaFoldDB" id="A0A844ZP43"/>
<keyword evidence="5" id="KW-0560">Oxidoreductase</keyword>
<dbReference type="CDD" id="cd08278">
    <property type="entry name" value="benzyl_alcohol_DH"/>
    <property type="match status" value="1"/>
</dbReference>
<evidence type="ECO:0000313" key="8">
    <source>
        <dbReference type="EMBL" id="MXO88780.1"/>
    </source>
</evidence>
<evidence type="ECO:0000259" key="7">
    <source>
        <dbReference type="SMART" id="SM00829"/>
    </source>
</evidence>
<organism evidence="8 9">
    <name type="scientific">Alteraurantiacibacter aestuarii</name>
    <dbReference type="NCBI Taxonomy" id="650004"/>
    <lineage>
        <taxon>Bacteria</taxon>
        <taxon>Pseudomonadati</taxon>
        <taxon>Pseudomonadota</taxon>
        <taxon>Alphaproteobacteria</taxon>
        <taxon>Sphingomonadales</taxon>
        <taxon>Erythrobacteraceae</taxon>
        <taxon>Alteraurantiacibacter</taxon>
    </lineage>
</organism>
<protein>
    <submittedName>
        <fullName evidence="8">Alcohol dehydrogenase catalytic domain-containing protein</fullName>
    </submittedName>
</protein>
<proteinExistence type="inferred from homology"/>
<evidence type="ECO:0000256" key="6">
    <source>
        <dbReference type="RuleBase" id="RU361277"/>
    </source>
</evidence>
<dbReference type="InterPro" id="IPR013154">
    <property type="entry name" value="ADH-like_N"/>
</dbReference>
<comment type="similarity">
    <text evidence="2 6">Belongs to the zinc-containing alcohol dehydrogenase family.</text>
</comment>
<dbReference type="InterPro" id="IPR036291">
    <property type="entry name" value="NAD(P)-bd_dom_sf"/>
</dbReference>
<feature type="domain" description="Enoyl reductase (ER)" evidence="7">
    <location>
        <begin position="12"/>
        <end position="367"/>
    </location>
</feature>
<reference evidence="8 9" key="1">
    <citation type="submission" date="2019-12" db="EMBL/GenBank/DDBJ databases">
        <title>Genomic-based taxomic classification of the family Erythrobacteraceae.</title>
        <authorList>
            <person name="Xu L."/>
        </authorList>
    </citation>
    <scope>NUCLEOTIDE SEQUENCE [LARGE SCALE GENOMIC DNA]</scope>
    <source>
        <strain evidence="8 9">JCM 16339</strain>
    </source>
</reference>
<keyword evidence="4 6" id="KW-0862">Zinc</keyword>